<dbReference type="EMBL" id="JAENIL010000056">
    <property type="protein sequence ID" value="MBK1879728.1"/>
    <property type="molecule type" value="Genomic_DNA"/>
</dbReference>
<dbReference type="RefSeq" id="WP_200357942.1">
    <property type="nucleotide sequence ID" value="NZ_JAENIL010000056.1"/>
</dbReference>
<dbReference type="InterPro" id="IPR011990">
    <property type="entry name" value="TPR-like_helical_dom_sf"/>
</dbReference>
<dbReference type="SUPFAM" id="SSF48452">
    <property type="entry name" value="TPR-like"/>
    <property type="match status" value="1"/>
</dbReference>
<gene>
    <name evidence="4" type="ORF">JIN87_22775</name>
</gene>
<dbReference type="Pfam" id="PF14559">
    <property type="entry name" value="TPR_19"/>
    <property type="match status" value="1"/>
</dbReference>
<protein>
    <submittedName>
        <fullName evidence="4">Tetratricopeptide repeat protein</fullName>
    </submittedName>
</protein>
<keyword evidence="5" id="KW-1185">Reference proteome</keyword>
<sequence>MSRILSQMCAWLCGIRSACTFCGTALICLGVGVQSFGQSQEASAEFERIREEMNEGVRLLKEGQVELGKRALEVCYAELRARVPNDSSSVTGHYLLGLCSYNLSKRYTAMRHVKVANDLDPGHVQAAALAAKLYQKKGDGAAAITVLERCRVENPDNEMIQRSLAELYRWSGDSVAAIASFESLLELDPENKRYFNHLLELYLEVQDAEKAEVFFTSLVEEGVISEGDKSLRMVELYLDKGDYRQVPRLLQAAKKEGVSQELQDAYSKRYYRSMGEASLEEGNFSRARLFIERARKLDAEDQELTVLLARCYLEELDHEKASDLLLGLLDSKPESADYYAYLAEALNGTGRHQLAYDIVGIGYELAQKQGNETAMKQFLDTRAAMDETNRQLTAQ</sequence>
<dbReference type="PANTHER" id="PTHR45586">
    <property type="entry name" value="TPR REPEAT-CONTAINING PROTEIN PA4667"/>
    <property type="match status" value="1"/>
</dbReference>
<feature type="repeat" description="TPR" evidence="3">
    <location>
        <begin position="158"/>
        <end position="191"/>
    </location>
</feature>
<dbReference type="PANTHER" id="PTHR45586:SF1">
    <property type="entry name" value="LIPOPOLYSACCHARIDE ASSEMBLY PROTEIN B"/>
    <property type="match status" value="1"/>
</dbReference>
<evidence type="ECO:0000313" key="4">
    <source>
        <dbReference type="EMBL" id="MBK1879728.1"/>
    </source>
</evidence>
<accession>A0A934VTH6</accession>
<name>A0A934VTH6_9BACT</name>
<dbReference type="Pfam" id="PF13432">
    <property type="entry name" value="TPR_16"/>
    <property type="match status" value="1"/>
</dbReference>
<keyword evidence="1" id="KW-0677">Repeat</keyword>
<dbReference type="Proteomes" id="UP000617628">
    <property type="component" value="Unassembled WGS sequence"/>
</dbReference>
<reference evidence="4" key="1">
    <citation type="submission" date="2021-01" db="EMBL/GenBank/DDBJ databases">
        <title>Modified the classification status of verrucomicrobia.</title>
        <authorList>
            <person name="Feng X."/>
        </authorList>
    </citation>
    <scope>NUCLEOTIDE SEQUENCE</scope>
    <source>
        <strain evidence="4">KCTC 13126</strain>
    </source>
</reference>
<dbReference type="InterPro" id="IPR019734">
    <property type="entry name" value="TPR_rpt"/>
</dbReference>
<evidence type="ECO:0000256" key="1">
    <source>
        <dbReference type="ARBA" id="ARBA00022737"/>
    </source>
</evidence>
<dbReference type="AlphaFoldDB" id="A0A934VTH6"/>
<evidence type="ECO:0000256" key="3">
    <source>
        <dbReference type="PROSITE-ProRule" id="PRU00339"/>
    </source>
</evidence>
<organism evidence="4 5">
    <name type="scientific">Pelagicoccus mobilis</name>
    <dbReference type="NCBI Taxonomy" id="415221"/>
    <lineage>
        <taxon>Bacteria</taxon>
        <taxon>Pseudomonadati</taxon>
        <taxon>Verrucomicrobiota</taxon>
        <taxon>Opitutia</taxon>
        <taxon>Puniceicoccales</taxon>
        <taxon>Pelagicoccaceae</taxon>
        <taxon>Pelagicoccus</taxon>
    </lineage>
</organism>
<evidence type="ECO:0000256" key="2">
    <source>
        <dbReference type="ARBA" id="ARBA00022803"/>
    </source>
</evidence>
<evidence type="ECO:0000313" key="5">
    <source>
        <dbReference type="Proteomes" id="UP000617628"/>
    </source>
</evidence>
<dbReference type="InterPro" id="IPR051012">
    <property type="entry name" value="CellSynth/LPSAsmb/PSIAsmb"/>
</dbReference>
<dbReference type="PROSITE" id="PS50005">
    <property type="entry name" value="TPR"/>
    <property type="match status" value="1"/>
</dbReference>
<dbReference type="Gene3D" id="1.25.40.10">
    <property type="entry name" value="Tetratricopeptide repeat domain"/>
    <property type="match status" value="2"/>
</dbReference>
<proteinExistence type="predicted"/>
<dbReference type="SMART" id="SM00028">
    <property type="entry name" value="TPR"/>
    <property type="match status" value="5"/>
</dbReference>
<comment type="caution">
    <text evidence="4">The sequence shown here is derived from an EMBL/GenBank/DDBJ whole genome shotgun (WGS) entry which is preliminary data.</text>
</comment>
<keyword evidence="2 3" id="KW-0802">TPR repeat</keyword>